<comment type="subcellular location">
    <subcellularLocation>
        <location evidence="2">Host cell</location>
    </subcellularLocation>
    <subcellularLocation>
        <location evidence="3">Secreted</location>
    </subcellularLocation>
</comment>
<keyword evidence="9" id="KW-0843">Virulence</keyword>
<accession>A0A2I5HPT1</accession>
<evidence type="ECO:0000313" key="16">
    <source>
        <dbReference type="Proteomes" id="UP000230639"/>
    </source>
</evidence>
<dbReference type="InterPro" id="IPR057545">
    <property type="entry name" value="SseK_NleB"/>
</dbReference>
<gene>
    <name evidence="13" type="ORF">CNQ75_05435</name>
    <name evidence="15" type="ORF">GB480_10125</name>
    <name evidence="14" type="ORF">GBX62_04935</name>
</gene>
<evidence type="ECO:0000313" key="14">
    <source>
        <dbReference type="EMBL" id="HAB3963402.1"/>
    </source>
</evidence>
<dbReference type="EMBL" id="DAAGOZ010000004">
    <property type="protein sequence ID" value="HAB3963402.1"/>
    <property type="molecule type" value="Genomic_DNA"/>
</dbReference>
<evidence type="ECO:0000256" key="4">
    <source>
        <dbReference type="ARBA" id="ARBA00022525"/>
    </source>
</evidence>
<dbReference type="AlphaFoldDB" id="A0A2I5HPT1"/>
<dbReference type="GO" id="GO:0046872">
    <property type="term" value="F:metal ion binding"/>
    <property type="evidence" value="ECO:0007669"/>
    <property type="project" value="UniProtKB-KW"/>
</dbReference>
<dbReference type="GO" id="GO:0106362">
    <property type="term" value="F:protein-arginine N-acetylglucosaminyltransferase activity"/>
    <property type="evidence" value="ECO:0007669"/>
    <property type="project" value="UniProtKB-ARBA"/>
</dbReference>
<keyword evidence="4" id="KW-0964">Secreted</keyword>
<evidence type="ECO:0000256" key="6">
    <source>
        <dbReference type="ARBA" id="ARBA00022676"/>
    </source>
</evidence>
<comment type="catalytic activity">
    <reaction evidence="11">
        <text>L-arginyl-[protein] + UDP-N-acetyl-alpha-D-glucosamine = N(omega)-(N-acetyl-beta-D-glucosaminyl)-L-arginyl-[protein] + UDP + H(+)</text>
        <dbReference type="Rhea" id="RHEA:66632"/>
        <dbReference type="Rhea" id="RHEA-COMP:10532"/>
        <dbReference type="Rhea" id="RHEA-COMP:17079"/>
        <dbReference type="ChEBI" id="CHEBI:15378"/>
        <dbReference type="ChEBI" id="CHEBI:29965"/>
        <dbReference type="ChEBI" id="CHEBI:57705"/>
        <dbReference type="ChEBI" id="CHEBI:58223"/>
        <dbReference type="ChEBI" id="CHEBI:167322"/>
    </reaction>
    <physiologicalReaction direction="left-to-right" evidence="11">
        <dbReference type="Rhea" id="RHEA:66633"/>
    </physiologicalReaction>
</comment>
<keyword evidence="8" id="KW-0479">Metal-binding</keyword>
<comment type="similarity">
    <text evidence="12">Belongs to the glycosyltransferase NleB family.</text>
</comment>
<organism evidence="13 16">
    <name type="scientific">Salmonella diarizonae</name>
    <dbReference type="NCBI Taxonomy" id="59204"/>
    <lineage>
        <taxon>Bacteria</taxon>
        <taxon>Pseudomonadati</taxon>
        <taxon>Pseudomonadota</taxon>
        <taxon>Gammaproteobacteria</taxon>
        <taxon>Enterobacterales</taxon>
        <taxon>Enterobacteriaceae</taxon>
        <taxon>Salmonella</taxon>
    </lineage>
</organism>
<dbReference type="NCBIfam" id="NF011910">
    <property type="entry name" value="PRK15383.1"/>
    <property type="match status" value="1"/>
</dbReference>
<dbReference type="Pfam" id="PF24688">
    <property type="entry name" value="SseK_NleB"/>
    <property type="match status" value="1"/>
</dbReference>
<evidence type="ECO:0000256" key="11">
    <source>
        <dbReference type="ARBA" id="ARBA00093251"/>
    </source>
</evidence>
<reference evidence="14" key="2">
    <citation type="journal article" date="2018" name="Genome Biol.">
        <title>SKESA: strategic k-mer extension for scrupulous assemblies.</title>
        <authorList>
            <person name="Souvorov A."/>
            <person name="Agarwala R."/>
            <person name="Lipman D.J."/>
        </authorList>
    </citation>
    <scope>NUCLEOTIDE SEQUENCE</scope>
    <source>
        <strain evidence="14">Salmonella enterica</strain>
    </source>
</reference>
<evidence type="ECO:0000256" key="12">
    <source>
        <dbReference type="ARBA" id="ARBA00093451"/>
    </source>
</evidence>
<dbReference type="EMBL" id="CP023345">
    <property type="protein sequence ID" value="ATW57542.1"/>
    <property type="molecule type" value="Genomic_DNA"/>
</dbReference>
<evidence type="ECO:0000256" key="2">
    <source>
        <dbReference type="ARBA" id="ARBA00004340"/>
    </source>
</evidence>
<reference evidence="13 16" key="1">
    <citation type="submission" date="2017-09" db="EMBL/GenBank/DDBJ databases">
        <title>Complete genome of Salmonella enterica subsp. diarizonae isolated from stool of a patient with bacterial enteropathy.</title>
        <authorList>
            <person name="Zhou J."/>
            <person name="Chen Q."/>
            <person name="Guo L."/>
            <person name="Fan J."/>
        </authorList>
    </citation>
    <scope>NUCLEOTIDE SEQUENCE [LARGE SCALE GENOMIC DNA]</scope>
    <source>
        <strain evidence="13 16">HZS154</strain>
    </source>
</reference>
<dbReference type="RefSeq" id="WP_077950828.1">
    <property type="nucleotide sequence ID" value="NZ_CP011288.1"/>
</dbReference>
<sequence>MARFNAAFARIKIMFSRIRGLISCQSNTQTIAPTISPPSSGHVSFAGVDYPLLPLDHQTPLVFQWFERNPDRFGKNEIPIINTQKNPYLNNIINAAIIEKERIIGIFVDGDFSNGQKKALAKLEKDYRNIKVIYNSDLNYSMYDKKLTTIYLENISKLEAQSASERDEVLLNGIKKSLEDVLKNNPEETLISSHNKYSGHLWFDFYRNLFMLKGSNAFLEAGKPGCHHLQPGGGCIYLDADMLLTDKLGILYLPDGIAIHVSRKDNHVSLENGIIAVNRSEHPALIKGLEIMHSKPYGDPYNDWLSKGLRHYFNGSLTQDYHAFCDFIEFKHDNIIMNTSCLTASSWRKSL</sequence>
<dbReference type="GO" id="GO:0090729">
    <property type="term" value="F:toxin activity"/>
    <property type="evidence" value="ECO:0007669"/>
    <property type="project" value="UniProtKB-KW"/>
</dbReference>
<evidence type="ECO:0000256" key="5">
    <source>
        <dbReference type="ARBA" id="ARBA00022656"/>
    </source>
</evidence>
<evidence type="ECO:0000256" key="3">
    <source>
        <dbReference type="ARBA" id="ARBA00004613"/>
    </source>
</evidence>
<evidence type="ECO:0000313" key="13">
    <source>
        <dbReference type="EMBL" id="ATW57542.1"/>
    </source>
</evidence>
<keyword evidence="10" id="KW-0464">Manganese</keyword>
<protein>
    <submittedName>
        <fullName evidence="13">Non-LEE encoded effector protein NleB</fullName>
    </submittedName>
    <submittedName>
        <fullName evidence="14">Type III secretion system effector arginine glycosyltransferase</fullName>
    </submittedName>
</protein>
<evidence type="ECO:0000256" key="1">
    <source>
        <dbReference type="ARBA" id="ARBA00001936"/>
    </source>
</evidence>
<evidence type="ECO:0000313" key="15">
    <source>
        <dbReference type="EMBL" id="HAB6339293.1"/>
    </source>
</evidence>
<evidence type="ECO:0000256" key="7">
    <source>
        <dbReference type="ARBA" id="ARBA00022679"/>
    </source>
</evidence>
<proteinExistence type="inferred from homology"/>
<name>A0A2I5HPT1_SALDZ</name>
<dbReference type="GO" id="GO:0005576">
    <property type="term" value="C:extracellular region"/>
    <property type="evidence" value="ECO:0007669"/>
    <property type="project" value="UniProtKB-SubCell"/>
</dbReference>
<keyword evidence="6" id="KW-0328">Glycosyltransferase</keyword>
<evidence type="ECO:0000256" key="9">
    <source>
        <dbReference type="ARBA" id="ARBA00023026"/>
    </source>
</evidence>
<evidence type="ECO:0000256" key="8">
    <source>
        <dbReference type="ARBA" id="ARBA00022723"/>
    </source>
</evidence>
<keyword evidence="5" id="KW-0800">Toxin</keyword>
<dbReference type="EMBL" id="DAAHJH010000007">
    <property type="protein sequence ID" value="HAB6339293.1"/>
    <property type="molecule type" value="Genomic_DNA"/>
</dbReference>
<keyword evidence="7 14" id="KW-0808">Transferase</keyword>
<evidence type="ECO:0000256" key="10">
    <source>
        <dbReference type="ARBA" id="ARBA00023211"/>
    </source>
</evidence>
<reference evidence="14" key="3">
    <citation type="submission" date="2019-10" db="EMBL/GenBank/DDBJ databases">
        <authorList>
            <consortium name="NCBI Pathogen Detection Project"/>
        </authorList>
    </citation>
    <scope>NUCLEOTIDE SEQUENCE</scope>
    <source>
        <strain evidence="14">Salmonella enterica</strain>
    </source>
</reference>
<comment type="cofactor">
    <cofactor evidence="1">
        <name>Mn(2+)</name>
        <dbReference type="ChEBI" id="CHEBI:29035"/>
    </cofactor>
</comment>
<dbReference type="GO" id="GO:0043657">
    <property type="term" value="C:host cell"/>
    <property type="evidence" value="ECO:0007669"/>
    <property type="project" value="UniProtKB-SubCell"/>
</dbReference>
<dbReference type="Proteomes" id="UP000230639">
    <property type="component" value="Chromosome"/>
</dbReference>